<reference evidence="2 3" key="1">
    <citation type="journal article" date="2023" name="Res Sq">
        <title>Genomic and morphological characterization of Knufia obscura isolated from the Mars 2020 spacecraft assembly facility.</title>
        <authorList>
            <person name="Chander A.M."/>
            <person name="Teixeira M.M."/>
            <person name="Singh N.K."/>
            <person name="Williams M.P."/>
            <person name="Parker C.W."/>
            <person name="Leo P."/>
            <person name="Stajich J.E."/>
            <person name="Torok T."/>
            <person name="Tighe S."/>
            <person name="Mason C.E."/>
            <person name="Venkateswaran K."/>
        </authorList>
    </citation>
    <scope>NUCLEOTIDE SEQUENCE [LARGE SCALE GENOMIC DNA]</scope>
    <source>
        <strain evidence="2 3">CCFEE 5817</strain>
    </source>
</reference>
<protein>
    <recommendedName>
        <fullName evidence="4">BTB domain-containing protein</fullName>
    </recommendedName>
</protein>
<comment type="caution">
    <text evidence="2">The sequence shown here is derived from an EMBL/GenBank/DDBJ whole genome shotgun (WGS) entry which is preliminary data.</text>
</comment>
<proteinExistence type="predicted"/>
<evidence type="ECO:0000256" key="1">
    <source>
        <dbReference type="SAM" id="MobiDB-lite"/>
    </source>
</evidence>
<dbReference type="GeneID" id="90003024"/>
<dbReference type="EMBL" id="JAVHJV010000014">
    <property type="protein sequence ID" value="KAK5937986.1"/>
    <property type="molecule type" value="Genomic_DNA"/>
</dbReference>
<name>A0ABR0RBP9_9EURO</name>
<keyword evidence="3" id="KW-1185">Reference proteome</keyword>
<dbReference type="InterPro" id="IPR011333">
    <property type="entry name" value="SKP1/BTB/POZ_sf"/>
</dbReference>
<accession>A0ABR0RBP9</accession>
<sequence>MPSKRKGNWRARGTNAANTPRPPRAQDAPALVDDIADLGDIILVVGIEEKQRQLRVLSHMLGAASKTFAVMFGPVFQEGQGLDVNNPKSIPLPEDDAEAMEVLCRIIHLHNDSVSMTMSAEKVLSIARLVDKYALHRTVYLAATYWLDPTSTTDIKALGQLLVAADLMDHHRGFRNITENMKTIEHALDVA</sequence>
<dbReference type="Gene3D" id="3.30.710.10">
    <property type="entry name" value="Potassium Channel Kv1.1, Chain A"/>
    <property type="match status" value="1"/>
</dbReference>
<dbReference type="RefSeq" id="XP_064726076.1">
    <property type="nucleotide sequence ID" value="XM_064877968.1"/>
</dbReference>
<evidence type="ECO:0000313" key="3">
    <source>
        <dbReference type="Proteomes" id="UP001334248"/>
    </source>
</evidence>
<feature type="region of interest" description="Disordered" evidence="1">
    <location>
        <begin position="1"/>
        <end position="26"/>
    </location>
</feature>
<gene>
    <name evidence="2" type="ORF">PMZ80_009575</name>
</gene>
<organism evidence="2 3">
    <name type="scientific">Knufia obscura</name>
    <dbReference type="NCBI Taxonomy" id="1635080"/>
    <lineage>
        <taxon>Eukaryota</taxon>
        <taxon>Fungi</taxon>
        <taxon>Dikarya</taxon>
        <taxon>Ascomycota</taxon>
        <taxon>Pezizomycotina</taxon>
        <taxon>Eurotiomycetes</taxon>
        <taxon>Chaetothyriomycetidae</taxon>
        <taxon>Chaetothyriales</taxon>
        <taxon>Trichomeriaceae</taxon>
        <taxon>Knufia</taxon>
    </lineage>
</organism>
<dbReference type="Proteomes" id="UP001334248">
    <property type="component" value="Unassembled WGS sequence"/>
</dbReference>
<evidence type="ECO:0000313" key="2">
    <source>
        <dbReference type="EMBL" id="KAK5937986.1"/>
    </source>
</evidence>
<evidence type="ECO:0008006" key="4">
    <source>
        <dbReference type="Google" id="ProtNLM"/>
    </source>
</evidence>